<keyword evidence="7" id="KW-1185">Reference proteome</keyword>
<name>A0A9P3UL70_LYOSH</name>
<dbReference type="PROSITE" id="PS50865">
    <property type="entry name" value="ZF_MYND_2"/>
    <property type="match status" value="1"/>
</dbReference>
<gene>
    <name evidence="6" type="ORF">LshimejAT787_0403940</name>
</gene>
<dbReference type="Pfam" id="PF01753">
    <property type="entry name" value="zf-MYND"/>
    <property type="match status" value="1"/>
</dbReference>
<sequence>MSTAQFTMEAIPIVTVDSLATHAGLLDDGRGDCPDVVRSQMLKMQLGILQRKPRHEQVPIHHEIAAKYLPALVEKYRANTGALNSSTTLLNVISYTPYFVRFLRTPAGQGIAALQTKRTVQDAPSIGSMTADEVAEIGQFLSTLLVLQGIAEVDEADKAILIPKLKQWERTFPGRLASDTSTRCLTLLTDDSRMRPMMQAAKLMIEKNLTNCGAPGCGRPQREDGSDLMQCARCKSAVYCGSDHQKKAWPQHKALCFAASF</sequence>
<dbReference type="EMBL" id="BRPK01000004">
    <property type="protein sequence ID" value="GLB37343.1"/>
    <property type="molecule type" value="Genomic_DNA"/>
</dbReference>
<accession>A0A9P3UL70</accession>
<dbReference type="Gene3D" id="6.10.140.2220">
    <property type="match status" value="1"/>
</dbReference>
<dbReference type="GO" id="GO:0008270">
    <property type="term" value="F:zinc ion binding"/>
    <property type="evidence" value="ECO:0007669"/>
    <property type="project" value="UniProtKB-KW"/>
</dbReference>
<feature type="domain" description="MYND-type" evidence="5">
    <location>
        <begin position="214"/>
        <end position="256"/>
    </location>
</feature>
<evidence type="ECO:0000259" key="5">
    <source>
        <dbReference type="PROSITE" id="PS50865"/>
    </source>
</evidence>
<keyword evidence="1" id="KW-0479">Metal-binding</keyword>
<organism evidence="6 7">
    <name type="scientific">Lyophyllum shimeji</name>
    <name type="common">Hon-shimeji</name>
    <name type="synonym">Tricholoma shimeji</name>
    <dbReference type="NCBI Taxonomy" id="47721"/>
    <lineage>
        <taxon>Eukaryota</taxon>
        <taxon>Fungi</taxon>
        <taxon>Dikarya</taxon>
        <taxon>Basidiomycota</taxon>
        <taxon>Agaricomycotina</taxon>
        <taxon>Agaricomycetes</taxon>
        <taxon>Agaricomycetidae</taxon>
        <taxon>Agaricales</taxon>
        <taxon>Tricholomatineae</taxon>
        <taxon>Lyophyllaceae</taxon>
        <taxon>Lyophyllum</taxon>
    </lineage>
</organism>
<evidence type="ECO:0000256" key="3">
    <source>
        <dbReference type="ARBA" id="ARBA00022833"/>
    </source>
</evidence>
<dbReference type="AlphaFoldDB" id="A0A9P3UL70"/>
<evidence type="ECO:0000313" key="7">
    <source>
        <dbReference type="Proteomes" id="UP001063166"/>
    </source>
</evidence>
<proteinExistence type="predicted"/>
<dbReference type="InterPro" id="IPR002893">
    <property type="entry name" value="Znf_MYND"/>
</dbReference>
<dbReference type="SUPFAM" id="SSF144232">
    <property type="entry name" value="HIT/MYND zinc finger-like"/>
    <property type="match status" value="1"/>
</dbReference>
<keyword evidence="3" id="KW-0862">Zinc</keyword>
<dbReference type="OrthoDB" id="432970at2759"/>
<reference evidence="6" key="1">
    <citation type="submission" date="2022-07" db="EMBL/GenBank/DDBJ databases">
        <title>The genome of Lyophyllum shimeji provides insight into the initial evolution of ectomycorrhizal fungal genome.</title>
        <authorList>
            <person name="Kobayashi Y."/>
            <person name="Shibata T."/>
            <person name="Hirakawa H."/>
            <person name="Shigenobu S."/>
            <person name="Nishiyama T."/>
            <person name="Yamada A."/>
            <person name="Hasebe M."/>
            <person name="Kawaguchi M."/>
        </authorList>
    </citation>
    <scope>NUCLEOTIDE SEQUENCE</scope>
    <source>
        <strain evidence="6">AT787</strain>
    </source>
</reference>
<protein>
    <submittedName>
        <fullName evidence="6">MYND finger</fullName>
    </submittedName>
</protein>
<evidence type="ECO:0000313" key="6">
    <source>
        <dbReference type="EMBL" id="GLB37343.1"/>
    </source>
</evidence>
<evidence type="ECO:0000256" key="1">
    <source>
        <dbReference type="ARBA" id="ARBA00022723"/>
    </source>
</evidence>
<keyword evidence="2 4" id="KW-0863">Zinc-finger</keyword>
<dbReference type="Proteomes" id="UP001063166">
    <property type="component" value="Unassembled WGS sequence"/>
</dbReference>
<comment type="caution">
    <text evidence="6">The sequence shown here is derived from an EMBL/GenBank/DDBJ whole genome shotgun (WGS) entry which is preliminary data.</text>
</comment>
<evidence type="ECO:0000256" key="4">
    <source>
        <dbReference type="PROSITE-ProRule" id="PRU00134"/>
    </source>
</evidence>
<evidence type="ECO:0000256" key="2">
    <source>
        <dbReference type="ARBA" id="ARBA00022771"/>
    </source>
</evidence>